<dbReference type="SUPFAM" id="SSF46785">
    <property type="entry name" value="Winged helix' DNA-binding domain"/>
    <property type="match status" value="1"/>
</dbReference>
<feature type="domain" description="HTH gntR-type" evidence="4">
    <location>
        <begin position="18"/>
        <end position="88"/>
    </location>
</feature>
<evidence type="ECO:0000256" key="1">
    <source>
        <dbReference type="ARBA" id="ARBA00023015"/>
    </source>
</evidence>
<dbReference type="SUPFAM" id="SSF48008">
    <property type="entry name" value="GntR ligand-binding domain-like"/>
    <property type="match status" value="1"/>
</dbReference>
<keyword evidence="1" id="KW-0805">Transcription regulation</keyword>
<dbReference type="InterPro" id="IPR036390">
    <property type="entry name" value="WH_DNA-bd_sf"/>
</dbReference>
<dbReference type="Pfam" id="PF00392">
    <property type="entry name" value="GntR"/>
    <property type="match status" value="1"/>
</dbReference>
<organism evidence="5 6">
    <name type="scientific">Pseudomonas alkylphenolica</name>
    <dbReference type="NCBI Taxonomy" id="237609"/>
    <lineage>
        <taxon>Bacteria</taxon>
        <taxon>Pseudomonadati</taxon>
        <taxon>Pseudomonadota</taxon>
        <taxon>Gammaproteobacteria</taxon>
        <taxon>Pseudomonadales</taxon>
        <taxon>Pseudomonadaceae</taxon>
        <taxon>Pseudomonas</taxon>
    </lineage>
</organism>
<proteinExistence type="predicted"/>
<dbReference type="RefSeq" id="WP_038614205.1">
    <property type="nucleotide sequence ID" value="NZ_CP009048.1"/>
</dbReference>
<dbReference type="PANTHER" id="PTHR43537:SF24">
    <property type="entry name" value="GLUCONATE OPERON TRANSCRIPTIONAL REPRESSOR"/>
    <property type="match status" value="1"/>
</dbReference>
<dbReference type="Gene3D" id="1.20.120.530">
    <property type="entry name" value="GntR ligand-binding domain-like"/>
    <property type="match status" value="1"/>
</dbReference>
<dbReference type="HOGENOM" id="CLU_017584_9_0_6"/>
<evidence type="ECO:0000259" key="4">
    <source>
        <dbReference type="PROSITE" id="PS50949"/>
    </source>
</evidence>
<name>A0A077FJ84_9PSED</name>
<dbReference type="InterPro" id="IPR011711">
    <property type="entry name" value="GntR_C"/>
</dbReference>
<dbReference type="Gene3D" id="1.10.10.10">
    <property type="entry name" value="Winged helix-like DNA-binding domain superfamily/Winged helix DNA-binding domain"/>
    <property type="match status" value="1"/>
</dbReference>
<keyword evidence="2" id="KW-0238">DNA-binding</keyword>
<dbReference type="PRINTS" id="PR00035">
    <property type="entry name" value="HTHGNTR"/>
</dbReference>
<dbReference type="eggNOG" id="COG2186">
    <property type="taxonomic scope" value="Bacteria"/>
</dbReference>
<reference evidence="5 6" key="1">
    <citation type="submission" date="2014-07" db="EMBL/GenBank/DDBJ databases">
        <authorList>
            <person name="Lee K."/>
            <person name="Lim J.Y."/>
            <person name="Hwang I."/>
        </authorList>
    </citation>
    <scope>NUCLEOTIDE SEQUENCE [LARGE SCALE GENOMIC DNA]</scope>
    <source>
        <strain evidence="5 6">KL28</strain>
    </source>
</reference>
<dbReference type="InterPro" id="IPR008920">
    <property type="entry name" value="TF_FadR/GntR_C"/>
</dbReference>
<dbReference type="OrthoDB" id="9784718at2"/>
<evidence type="ECO:0000256" key="3">
    <source>
        <dbReference type="ARBA" id="ARBA00023163"/>
    </source>
</evidence>
<sequence>MTEPNKVNRLSLLQVSQEGKPEEVARRLIEVIDLGLIGEGEQLPSESELASRFGVATVTLRDALAILRQRGVVATRRGRNGGSFVCAPVEVSDDFLKARLSAMSSLALRDLCDEQIAISATAAGLAASRSSSVQHQRLEHFVSALQDATARSELRRADARFHIEVAVAAQSVRLTHAEMRLQAEIGELHWICTDDAQKNTAIAEHRAILQAVIAGESNLASALTEAHIKEGIKRLMDLRFQLLGQQESRLS</sequence>
<dbReference type="GO" id="GO:0003677">
    <property type="term" value="F:DNA binding"/>
    <property type="evidence" value="ECO:0007669"/>
    <property type="project" value="UniProtKB-KW"/>
</dbReference>
<dbReference type="AlphaFoldDB" id="A0A077FJ84"/>
<gene>
    <name evidence="5" type="ORF">PSAKL28_42010</name>
</gene>
<evidence type="ECO:0000256" key="2">
    <source>
        <dbReference type="ARBA" id="ARBA00023125"/>
    </source>
</evidence>
<dbReference type="SMART" id="SM00345">
    <property type="entry name" value="HTH_GNTR"/>
    <property type="match status" value="1"/>
</dbReference>
<dbReference type="SMART" id="SM00895">
    <property type="entry name" value="FCD"/>
    <property type="match status" value="1"/>
</dbReference>
<evidence type="ECO:0000313" key="6">
    <source>
        <dbReference type="Proteomes" id="UP000028931"/>
    </source>
</evidence>
<dbReference type="CDD" id="cd07377">
    <property type="entry name" value="WHTH_GntR"/>
    <property type="match status" value="1"/>
</dbReference>
<accession>A0A077FJ84</accession>
<evidence type="ECO:0000313" key="5">
    <source>
        <dbReference type="EMBL" id="AIL63346.1"/>
    </source>
</evidence>
<dbReference type="PROSITE" id="PS50949">
    <property type="entry name" value="HTH_GNTR"/>
    <property type="match status" value="1"/>
</dbReference>
<dbReference type="Pfam" id="PF07729">
    <property type="entry name" value="FCD"/>
    <property type="match status" value="1"/>
</dbReference>
<dbReference type="KEGG" id="palk:PSAKL28_42010"/>
<dbReference type="Proteomes" id="UP000028931">
    <property type="component" value="Chromosome"/>
</dbReference>
<dbReference type="GO" id="GO:0003700">
    <property type="term" value="F:DNA-binding transcription factor activity"/>
    <property type="evidence" value="ECO:0007669"/>
    <property type="project" value="InterPro"/>
</dbReference>
<dbReference type="InterPro" id="IPR000524">
    <property type="entry name" value="Tscrpt_reg_HTH_GntR"/>
</dbReference>
<dbReference type="EMBL" id="CP009048">
    <property type="protein sequence ID" value="AIL63346.1"/>
    <property type="molecule type" value="Genomic_DNA"/>
</dbReference>
<dbReference type="InterPro" id="IPR036388">
    <property type="entry name" value="WH-like_DNA-bd_sf"/>
</dbReference>
<dbReference type="PANTHER" id="PTHR43537">
    <property type="entry name" value="TRANSCRIPTIONAL REGULATOR, GNTR FAMILY"/>
    <property type="match status" value="1"/>
</dbReference>
<keyword evidence="3" id="KW-0804">Transcription</keyword>
<protein>
    <submittedName>
        <fullName evidence="5">GntR family transcriptional regulator</fullName>
    </submittedName>
</protein>